<sequence length="318" mass="35170">MCPRGSTPHPVATVHLNWKGEDGIITVGVIPNLGEDLILGTDYVNFTSLLDKAGQEQVNSAWWEEAPFGASEEENRKPRIKLSRKQKREQRREYRNFRDLKNLDPTTSPAVICTIKGDFRQCQHEDPTLKHAWHQALHPDGHVTQKEEPGSGNMNLRGRENPAFMGGEARYNEAEGSGSDRTQREDAEKGEGTDISAAREANRGTPATLLEKSGTPDPRPRVLAAVQPTRETKWRPRLNAPGWAETGPAAPLEVIAAVRGSSEDPWGIWARAPARPRPGEKEPDEPGERGGPVVPVCGRRPGRPWRPPTLWGEPADLN</sequence>
<evidence type="ECO:0000256" key="1">
    <source>
        <dbReference type="SAM" id="MobiDB-lite"/>
    </source>
</evidence>
<organism evidence="2 3">
    <name type="scientific">Pleurodeles waltl</name>
    <name type="common">Iberian ribbed newt</name>
    <dbReference type="NCBI Taxonomy" id="8319"/>
    <lineage>
        <taxon>Eukaryota</taxon>
        <taxon>Metazoa</taxon>
        <taxon>Chordata</taxon>
        <taxon>Craniata</taxon>
        <taxon>Vertebrata</taxon>
        <taxon>Euteleostomi</taxon>
        <taxon>Amphibia</taxon>
        <taxon>Batrachia</taxon>
        <taxon>Caudata</taxon>
        <taxon>Salamandroidea</taxon>
        <taxon>Salamandridae</taxon>
        <taxon>Pleurodelinae</taxon>
        <taxon>Pleurodeles</taxon>
    </lineage>
</organism>
<feature type="compositionally biased region" description="Basic and acidic residues" evidence="1">
    <location>
        <begin position="277"/>
        <end position="288"/>
    </location>
</feature>
<dbReference type="EMBL" id="JANPWB010000002">
    <property type="protein sequence ID" value="KAJ1208980.1"/>
    <property type="molecule type" value="Genomic_DNA"/>
</dbReference>
<keyword evidence="3" id="KW-1185">Reference proteome</keyword>
<name>A0AAV7W9H7_PLEWA</name>
<gene>
    <name evidence="2" type="ORF">NDU88_004359</name>
</gene>
<protein>
    <submittedName>
        <fullName evidence="2">Uncharacterized protein</fullName>
    </submittedName>
</protein>
<proteinExistence type="predicted"/>
<feature type="compositionally biased region" description="Basic residues" evidence="1">
    <location>
        <begin position="78"/>
        <end position="89"/>
    </location>
</feature>
<comment type="caution">
    <text evidence="2">The sequence shown here is derived from an EMBL/GenBank/DDBJ whole genome shotgun (WGS) entry which is preliminary data.</text>
</comment>
<dbReference type="Proteomes" id="UP001066276">
    <property type="component" value="Chromosome 1_2"/>
</dbReference>
<feature type="region of interest" description="Disordered" evidence="1">
    <location>
        <begin position="141"/>
        <end position="222"/>
    </location>
</feature>
<accession>A0AAV7W9H7</accession>
<evidence type="ECO:0000313" key="2">
    <source>
        <dbReference type="EMBL" id="KAJ1208980.1"/>
    </source>
</evidence>
<reference evidence="2" key="1">
    <citation type="journal article" date="2022" name="bioRxiv">
        <title>Sequencing and chromosome-scale assembly of the giantPleurodeles waltlgenome.</title>
        <authorList>
            <person name="Brown T."/>
            <person name="Elewa A."/>
            <person name="Iarovenko S."/>
            <person name="Subramanian E."/>
            <person name="Araus A.J."/>
            <person name="Petzold A."/>
            <person name="Susuki M."/>
            <person name="Suzuki K.-i.T."/>
            <person name="Hayashi T."/>
            <person name="Toyoda A."/>
            <person name="Oliveira C."/>
            <person name="Osipova E."/>
            <person name="Leigh N.D."/>
            <person name="Simon A."/>
            <person name="Yun M.H."/>
        </authorList>
    </citation>
    <scope>NUCLEOTIDE SEQUENCE</scope>
    <source>
        <strain evidence="2">20211129_DDA</strain>
        <tissue evidence="2">Liver</tissue>
    </source>
</reference>
<feature type="compositionally biased region" description="Basic and acidic residues" evidence="1">
    <location>
        <begin position="181"/>
        <end position="192"/>
    </location>
</feature>
<dbReference type="AlphaFoldDB" id="A0AAV7W9H7"/>
<feature type="region of interest" description="Disordered" evidence="1">
    <location>
        <begin position="266"/>
        <end position="318"/>
    </location>
</feature>
<evidence type="ECO:0000313" key="3">
    <source>
        <dbReference type="Proteomes" id="UP001066276"/>
    </source>
</evidence>
<feature type="region of interest" description="Disordered" evidence="1">
    <location>
        <begin position="69"/>
        <end position="92"/>
    </location>
</feature>